<keyword evidence="2" id="KW-1185">Reference proteome</keyword>
<gene>
    <name evidence="1" type="ORF">L1987_31071</name>
</gene>
<reference evidence="1 2" key="2">
    <citation type="journal article" date="2022" name="Mol. Ecol. Resour.">
        <title>The genomes of chicory, endive, great burdock and yacon provide insights into Asteraceae paleo-polyploidization history and plant inulin production.</title>
        <authorList>
            <person name="Fan W."/>
            <person name="Wang S."/>
            <person name="Wang H."/>
            <person name="Wang A."/>
            <person name="Jiang F."/>
            <person name="Liu H."/>
            <person name="Zhao H."/>
            <person name="Xu D."/>
            <person name="Zhang Y."/>
        </authorList>
    </citation>
    <scope>NUCLEOTIDE SEQUENCE [LARGE SCALE GENOMIC DNA]</scope>
    <source>
        <strain evidence="2">cv. Yunnan</strain>
        <tissue evidence="1">Leaves</tissue>
    </source>
</reference>
<comment type="caution">
    <text evidence="1">The sequence shown here is derived from an EMBL/GenBank/DDBJ whole genome shotgun (WGS) entry which is preliminary data.</text>
</comment>
<reference evidence="2" key="1">
    <citation type="journal article" date="2022" name="Mol. Ecol. Resour.">
        <title>The genomes of chicory, endive, great burdock and yacon provide insights into Asteraceae palaeo-polyploidization history and plant inulin production.</title>
        <authorList>
            <person name="Fan W."/>
            <person name="Wang S."/>
            <person name="Wang H."/>
            <person name="Wang A."/>
            <person name="Jiang F."/>
            <person name="Liu H."/>
            <person name="Zhao H."/>
            <person name="Xu D."/>
            <person name="Zhang Y."/>
        </authorList>
    </citation>
    <scope>NUCLEOTIDE SEQUENCE [LARGE SCALE GENOMIC DNA]</scope>
    <source>
        <strain evidence="2">cv. Yunnan</strain>
    </source>
</reference>
<organism evidence="1 2">
    <name type="scientific">Smallanthus sonchifolius</name>
    <dbReference type="NCBI Taxonomy" id="185202"/>
    <lineage>
        <taxon>Eukaryota</taxon>
        <taxon>Viridiplantae</taxon>
        <taxon>Streptophyta</taxon>
        <taxon>Embryophyta</taxon>
        <taxon>Tracheophyta</taxon>
        <taxon>Spermatophyta</taxon>
        <taxon>Magnoliopsida</taxon>
        <taxon>eudicotyledons</taxon>
        <taxon>Gunneridae</taxon>
        <taxon>Pentapetalae</taxon>
        <taxon>asterids</taxon>
        <taxon>campanulids</taxon>
        <taxon>Asterales</taxon>
        <taxon>Asteraceae</taxon>
        <taxon>Asteroideae</taxon>
        <taxon>Heliantheae alliance</taxon>
        <taxon>Millerieae</taxon>
        <taxon>Smallanthus</taxon>
    </lineage>
</organism>
<accession>A0ACB9I4J1</accession>
<dbReference type="Proteomes" id="UP001056120">
    <property type="component" value="Linkage Group LG10"/>
</dbReference>
<name>A0ACB9I4J1_9ASTR</name>
<dbReference type="EMBL" id="CM042027">
    <property type="protein sequence ID" value="KAI3802924.1"/>
    <property type="molecule type" value="Genomic_DNA"/>
</dbReference>
<evidence type="ECO:0000313" key="2">
    <source>
        <dbReference type="Proteomes" id="UP001056120"/>
    </source>
</evidence>
<sequence>MKAYLEGYYDNIKIETKRTENRKVSVTMDFPPGYGPMIIDDDAKAKEDHEDSFNEGNGVDIGDVRNLEDESEGFVLLEDEEESVNEE</sequence>
<proteinExistence type="predicted"/>
<evidence type="ECO:0000313" key="1">
    <source>
        <dbReference type="EMBL" id="KAI3802924.1"/>
    </source>
</evidence>
<protein>
    <submittedName>
        <fullName evidence="1">Uncharacterized protein</fullName>
    </submittedName>
</protein>